<keyword evidence="11" id="KW-1185">Reference proteome</keyword>
<dbReference type="Gene3D" id="3.40.50.300">
    <property type="entry name" value="P-loop containing nucleotide triphosphate hydrolases"/>
    <property type="match status" value="1"/>
</dbReference>
<dbReference type="PANTHER" id="PTHR43394:SF1">
    <property type="entry name" value="ATP-BINDING CASSETTE SUB-FAMILY B MEMBER 10, MITOCHONDRIAL"/>
    <property type="match status" value="1"/>
</dbReference>
<feature type="transmembrane region" description="Helical" evidence="7">
    <location>
        <begin position="237"/>
        <end position="261"/>
    </location>
</feature>
<dbReference type="SMART" id="SM00382">
    <property type="entry name" value="AAA"/>
    <property type="match status" value="1"/>
</dbReference>
<dbReference type="CDD" id="cd18548">
    <property type="entry name" value="ABC_6TM_Tm287_like"/>
    <property type="match status" value="1"/>
</dbReference>
<dbReference type="InterPro" id="IPR036640">
    <property type="entry name" value="ABC1_TM_sf"/>
</dbReference>
<feature type="transmembrane region" description="Helical" evidence="7">
    <location>
        <begin position="157"/>
        <end position="176"/>
    </location>
</feature>
<reference evidence="10 11" key="1">
    <citation type="submission" date="2024-05" db="EMBL/GenBank/DDBJ databases">
        <authorList>
            <person name="Zhao H."/>
            <person name="Xu Y."/>
            <person name="Lin S."/>
            <person name="Spain J.C."/>
            <person name="Zhou N.-Y."/>
        </authorList>
    </citation>
    <scope>NUCLEOTIDE SEQUENCE [LARGE SCALE GENOMIC DNA]</scope>
    <source>
        <strain evidence="10 11">NEAU-NG30</strain>
    </source>
</reference>
<evidence type="ECO:0000256" key="6">
    <source>
        <dbReference type="ARBA" id="ARBA00023136"/>
    </source>
</evidence>
<dbReference type="EMBL" id="JBDZYD010000001">
    <property type="protein sequence ID" value="MEQ0558222.1"/>
    <property type="molecule type" value="Genomic_DNA"/>
</dbReference>
<feature type="transmembrane region" description="Helical" evidence="7">
    <location>
        <begin position="54"/>
        <end position="76"/>
    </location>
</feature>
<dbReference type="RefSeq" id="WP_348947543.1">
    <property type="nucleotide sequence ID" value="NZ_JBDZYD010000001.1"/>
</dbReference>
<keyword evidence="6 7" id="KW-0472">Membrane</keyword>
<keyword evidence="5 7" id="KW-1133">Transmembrane helix</keyword>
<dbReference type="PANTHER" id="PTHR43394">
    <property type="entry name" value="ATP-DEPENDENT PERMEASE MDL1, MITOCHONDRIAL"/>
    <property type="match status" value="1"/>
</dbReference>
<proteinExistence type="predicted"/>
<dbReference type="PROSITE" id="PS00211">
    <property type="entry name" value="ABC_TRANSPORTER_1"/>
    <property type="match status" value="1"/>
</dbReference>
<dbReference type="InterPro" id="IPR011527">
    <property type="entry name" value="ABC1_TM_dom"/>
</dbReference>
<feature type="transmembrane region" description="Helical" evidence="7">
    <location>
        <begin position="127"/>
        <end position="151"/>
    </location>
</feature>
<dbReference type="Pfam" id="PF00005">
    <property type="entry name" value="ABC_tran"/>
    <property type="match status" value="1"/>
</dbReference>
<keyword evidence="3" id="KW-0547">Nucleotide-binding</keyword>
<evidence type="ECO:0000256" key="7">
    <source>
        <dbReference type="SAM" id="Phobius"/>
    </source>
</evidence>
<feature type="domain" description="ABC transporter" evidence="8">
    <location>
        <begin position="334"/>
        <end position="569"/>
    </location>
</feature>
<dbReference type="InterPro" id="IPR039421">
    <property type="entry name" value="Type_1_exporter"/>
</dbReference>
<feature type="transmembrane region" description="Helical" evidence="7">
    <location>
        <begin position="16"/>
        <end position="34"/>
    </location>
</feature>
<evidence type="ECO:0000256" key="1">
    <source>
        <dbReference type="ARBA" id="ARBA00004651"/>
    </source>
</evidence>
<dbReference type="InterPro" id="IPR003593">
    <property type="entry name" value="AAA+_ATPase"/>
</dbReference>
<organism evidence="10 11">
    <name type="scientific">Amycolatopsis melonis</name>
    <dbReference type="NCBI Taxonomy" id="3156488"/>
    <lineage>
        <taxon>Bacteria</taxon>
        <taxon>Bacillati</taxon>
        <taxon>Actinomycetota</taxon>
        <taxon>Actinomycetes</taxon>
        <taxon>Pseudonocardiales</taxon>
        <taxon>Pseudonocardiaceae</taxon>
        <taxon>Amycolatopsis</taxon>
    </lineage>
</organism>
<protein>
    <submittedName>
        <fullName evidence="10">ABC transporter ATP-binding protein</fullName>
    </submittedName>
</protein>
<gene>
    <name evidence="10" type="ORF">ABJI51_04000</name>
</gene>
<evidence type="ECO:0000256" key="3">
    <source>
        <dbReference type="ARBA" id="ARBA00022741"/>
    </source>
</evidence>
<feature type="domain" description="ABC transmembrane type-1" evidence="9">
    <location>
        <begin position="18"/>
        <end position="300"/>
    </location>
</feature>
<dbReference type="Gene3D" id="1.20.1560.10">
    <property type="entry name" value="ABC transporter type 1, transmembrane domain"/>
    <property type="match status" value="1"/>
</dbReference>
<dbReference type="PROSITE" id="PS50893">
    <property type="entry name" value="ABC_TRANSPORTER_2"/>
    <property type="match status" value="1"/>
</dbReference>
<dbReference type="InterPro" id="IPR003439">
    <property type="entry name" value="ABC_transporter-like_ATP-bd"/>
</dbReference>
<dbReference type="SUPFAM" id="SSF90123">
    <property type="entry name" value="ABC transporter transmembrane region"/>
    <property type="match status" value="1"/>
</dbReference>
<feature type="transmembrane region" description="Helical" evidence="7">
    <location>
        <begin position="273"/>
        <end position="295"/>
    </location>
</feature>
<sequence length="577" mass="61116">MLIPLLTAHIRPHRRAVAVVALVQLVQTIAALALPDLSADIIDNGVLPGDTGHIWFAGSLMTVAALTQLSCGIAAARLGARIATGLAAGLRAAQVERIQAFSTRELTAFGAPSLITRITNDVQQIQTLVQTVLTFMVTAPLMCAGGIVFAIGQDRRLSLLLVVIAPVLATVTWLVTRRMVPASRVLQTTIDTVNRVLREQITGLRVIRAFGREDHEYARFAEANERLTAVSLRIGKLMALIVPAVTAVAGVSGVAVVWFGAQRVDSGAIGPGALTAFLGYLLQILGAAIMATYLLRQLPRAQVSARRVAEVLNTESSLTPPAQPVRTLPHPGRVEFRDVSFRYPGAEAAVLDAVTFTAEPGRTTALIGSTGSGKSTTLSLIPRLADPSGGAVLVGGADVRRLDPAVLARTVAYVPQRPYLFSGTIATNLRLGRPDASDEELWWALETAQAAEFVTALPLGLDTPVAQGGTTFSGGQRQRLAIARALAVRPSVYLFDDSFSALDQVTDARLRAALATETAGATVVVVAQRVATIRHADRIVVLDEGRVAGQGTHRHLMAECPVYREIVLSQPGEAEAA</sequence>
<evidence type="ECO:0000259" key="9">
    <source>
        <dbReference type="PROSITE" id="PS50929"/>
    </source>
</evidence>
<dbReference type="InterPro" id="IPR017871">
    <property type="entry name" value="ABC_transporter-like_CS"/>
</dbReference>
<name>A0ABV0L7C8_9PSEU</name>
<evidence type="ECO:0000256" key="2">
    <source>
        <dbReference type="ARBA" id="ARBA00022692"/>
    </source>
</evidence>
<accession>A0ABV0L7C8</accession>
<dbReference type="InterPro" id="IPR027417">
    <property type="entry name" value="P-loop_NTPase"/>
</dbReference>
<evidence type="ECO:0000259" key="8">
    <source>
        <dbReference type="PROSITE" id="PS50893"/>
    </source>
</evidence>
<dbReference type="PROSITE" id="PS50929">
    <property type="entry name" value="ABC_TM1F"/>
    <property type="match status" value="1"/>
</dbReference>
<evidence type="ECO:0000256" key="5">
    <source>
        <dbReference type="ARBA" id="ARBA00022989"/>
    </source>
</evidence>
<dbReference type="GO" id="GO:0005524">
    <property type="term" value="F:ATP binding"/>
    <property type="evidence" value="ECO:0007669"/>
    <property type="project" value="UniProtKB-KW"/>
</dbReference>
<dbReference type="SUPFAM" id="SSF52540">
    <property type="entry name" value="P-loop containing nucleoside triphosphate hydrolases"/>
    <property type="match status" value="1"/>
</dbReference>
<evidence type="ECO:0000256" key="4">
    <source>
        <dbReference type="ARBA" id="ARBA00022840"/>
    </source>
</evidence>
<dbReference type="Proteomes" id="UP001440984">
    <property type="component" value="Unassembled WGS sequence"/>
</dbReference>
<dbReference type="Pfam" id="PF00664">
    <property type="entry name" value="ABC_membrane"/>
    <property type="match status" value="1"/>
</dbReference>
<evidence type="ECO:0000313" key="11">
    <source>
        <dbReference type="Proteomes" id="UP001440984"/>
    </source>
</evidence>
<comment type="subcellular location">
    <subcellularLocation>
        <location evidence="1">Cell membrane</location>
        <topology evidence="1">Multi-pass membrane protein</topology>
    </subcellularLocation>
</comment>
<comment type="caution">
    <text evidence="10">The sequence shown here is derived from an EMBL/GenBank/DDBJ whole genome shotgun (WGS) entry which is preliminary data.</text>
</comment>
<keyword evidence="2 7" id="KW-0812">Transmembrane</keyword>
<keyword evidence="4 10" id="KW-0067">ATP-binding</keyword>
<evidence type="ECO:0000313" key="10">
    <source>
        <dbReference type="EMBL" id="MEQ0558222.1"/>
    </source>
</evidence>